<reference evidence="1" key="1">
    <citation type="submission" date="2020-05" db="EMBL/GenBank/DDBJ databases">
        <authorList>
            <person name="Chiriac C."/>
            <person name="Salcher M."/>
            <person name="Ghai R."/>
            <person name="Kavagutti S V."/>
        </authorList>
    </citation>
    <scope>NUCLEOTIDE SEQUENCE</scope>
</reference>
<accession>A0A6J5ZBJ0</accession>
<protein>
    <submittedName>
        <fullName evidence="1">Unannotated protein</fullName>
    </submittedName>
</protein>
<gene>
    <name evidence="1" type="ORF">UFOPK3770_00755</name>
</gene>
<organism evidence="1">
    <name type="scientific">freshwater metagenome</name>
    <dbReference type="NCBI Taxonomy" id="449393"/>
    <lineage>
        <taxon>unclassified sequences</taxon>
        <taxon>metagenomes</taxon>
        <taxon>ecological metagenomes</taxon>
    </lineage>
</organism>
<dbReference type="EMBL" id="CAESAJ010000072">
    <property type="protein sequence ID" value="CAB4338472.1"/>
    <property type="molecule type" value="Genomic_DNA"/>
</dbReference>
<name>A0A6J5ZBJ0_9ZZZZ</name>
<evidence type="ECO:0000313" key="1">
    <source>
        <dbReference type="EMBL" id="CAB4338472.1"/>
    </source>
</evidence>
<proteinExistence type="predicted"/>
<dbReference type="AlphaFoldDB" id="A0A6J5ZBJ0"/>
<sequence length="84" mass="9483">MGFGFLPFLRLGSWTVKVTTQVPDFRVFSLEPDFAQIRFEALATLKVTLAFFETSVTPTRLAKALAEYFFLATRAEIGLIDQFA</sequence>